<dbReference type="PROSITE" id="PS51257">
    <property type="entry name" value="PROKAR_LIPOPROTEIN"/>
    <property type="match status" value="1"/>
</dbReference>
<comment type="caution">
    <text evidence="2">The sequence shown here is derived from an EMBL/GenBank/DDBJ whole genome shotgun (WGS) entry which is preliminary data.</text>
</comment>
<organism evidence="2 3">
    <name type="scientific">Halorientalis pallida</name>
    <dbReference type="NCBI Taxonomy" id="2479928"/>
    <lineage>
        <taxon>Archaea</taxon>
        <taxon>Methanobacteriati</taxon>
        <taxon>Methanobacteriota</taxon>
        <taxon>Stenosarchaea group</taxon>
        <taxon>Halobacteria</taxon>
        <taxon>Halobacteriales</taxon>
        <taxon>Haloarculaceae</taxon>
        <taxon>Halorientalis</taxon>
    </lineage>
</organism>
<dbReference type="AlphaFoldDB" id="A0A498L250"/>
<keyword evidence="3" id="KW-1185">Reference proteome</keyword>
<feature type="compositionally biased region" description="Polar residues" evidence="1">
    <location>
        <begin position="27"/>
        <end position="44"/>
    </location>
</feature>
<dbReference type="Proteomes" id="UP000289691">
    <property type="component" value="Unassembled WGS sequence"/>
</dbReference>
<gene>
    <name evidence="2" type="ORF">EAF64_13475</name>
</gene>
<proteinExistence type="predicted"/>
<dbReference type="OrthoDB" id="236866at2157"/>
<feature type="region of interest" description="Disordered" evidence="1">
    <location>
        <begin position="27"/>
        <end position="55"/>
    </location>
</feature>
<dbReference type="EMBL" id="RDFA01000004">
    <property type="protein sequence ID" value="RXK48677.1"/>
    <property type="molecule type" value="Genomic_DNA"/>
</dbReference>
<accession>A0A498L250</accession>
<evidence type="ECO:0000313" key="3">
    <source>
        <dbReference type="Proteomes" id="UP000289691"/>
    </source>
</evidence>
<name>A0A498L250_9EURY</name>
<reference evidence="2 3" key="1">
    <citation type="submission" date="2019-01" db="EMBL/GenBank/DDBJ databases">
        <title>Halorientalis sp. F13-25 a new haloarchaeum isolated from hypersaline water.</title>
        <authorList>
            <person name="Ana D.-V."/>
            <person name="Cristina S.-P."/>
            <person name="Antonio V."/>
        </authorList>
    </citation>
    <scope>NUCLEOTIDE SEQUENCE [LARGE SCALE GENOMIC DNA]</scope>
    <source>
        <strain evidence="2 3">F13-25</strain>
    </source>
</reference>
<dbReference type="RefSeq" id="WP_129069514.1">
    <property type="nucleotide sequence ID" value="NZ_RDFA01000004.1"/>
</dbReference>
<sequence length="172" mass="18874">MKKSRRGFLTTFVTGAGTMLAGCVSDETNSSTVDSRGEDTQGSATVGRYGSETGPESELGVLANESVTIEEGNYIAYDFTINSKTIFNYKIDVENDVRVDIFVISTSGFVRYKKDQFIEPIATTEDTDDDSGEFAIPKGNYYFVIDHTEKLEAEPPGQFKSVPAEVNIQIGY</sequence>
<evidence type="ECO:0000313" key="2">
    <source>
        <dbReference type="EMBL" id="RXK48677.1"/>
    </source>
</evidence>
<evidence type="ECO:0000256" key="1">
    <source>
        <dbReference type="SAM" id="MobiDB-lite"/>
    </source>
</evidence>
<protein>
    <submittedName>
        <fullName evidence="2">Uncharacterized protein</fullName>
    </submittedName>
</protein>